<dbReference type="AlphaFoldDB" id="A0A3M7S6R9"/>
<feature type="region of interest" description="Disordered" evidence="1">
    <location>
        <begin position="79"/>
        <end position="99"/>
    </location>
</feature>
<organism evidence="2 3">
    <name type="scientific">Brachionus plicatilis</name>
    <name type="common">Marine rotifer</name>
    <name type="synonym">Brachionus muelleri</name>
    <dbReference type="NCBI Taxonomy" id="10195"/>
    <lineage>
        <taxon>Eukaryota</taxon>
        <taxon>Metazoa</taxon>
        <taxon>Spiralia</taxon>
        <taxon>Gnathifera</taxon>
        <taxon>Rotifera</taxon>
        <taxon>Eurotatoria</taxon>
        <taxon>Monogononta</taxon>
        <taxon>Pseudotrocha</taxon>
        <taxon>Ploima</taxon>
        <taxon>Brachionidae</taxon>
        <taxon>Brachionus</taxon>
    </lineage>
</organism>
<sequence length="99" mass="10980">MESLVKLAKLKSKFCSFAFRVVCKWCASTAMPLLTRPLTKLQLVELTLNLDKSLADFFFMSAFRVLKSIINLFVFISSSSSSNSSYVSSLTASLDFSSS</sequence>
<protein>
    <submittedName>
        <fullName evidence="2">Uncharacterized protein</fullName>
    </submittedName>
</protein>
<dbReference type="Proteomes" id="UP000276133">
    <property type="component" value="Unassembled WGS sequence"/>
</dbReference>
<accession>A0A3M7S6R9</accession>
<gene>
    <name evidence="2" type="ORF">BpHYR1_034139</name>
</gene>
<comment type="caution">
    <text evidence="2">The sequence shown here is derived from an EMBL/GenBank/DDBJ whole genome shotgun (WGS) entry which is preliminary data.</text>
</comment>
<name>A0A3M7S6R9_BRAPC</name>
<evidence type="ECO:0000256" key="1">
    <source>
        <dbReference type="SAM" id="MobiDB-lite"/>
    </source>
</evidence>
<evidence type="ECO:0000313" key="2">
    <source>
        <dbReference type="EMBL" id="RNA31327.1"/>
    </source>
</evidence>
<reference evidence="2 3" key="1">
    <citation type="journal article" date="2018" name="Sci. Rep.">
        <title>Genomic signatures of local adaptation to the degree of environmental predictability in rotifers.</title>
        <authorList>
            <person name="Franch-Gras L."/>
            <person name="Hahn C."/>
            <person name="Garcia-Roger E.M."/>
            <person name="Carmona M.J."/>
            <person name="Serra M."/>
            <person name="Gomez A."/>
        </authorList>
    </citation>
    <scope>NUCLEOTIDE SEQUENCE [LARGE SCALE GENOMIC DNA]</scope>
    <source>
        <strain evidence="2">HYR1</strain>
    </source>
</reference>
<dbReference type="EMBL" id="REGN01001953">
    <property type="protein sequence ID" value="RNA31327.1"/>
    <property type="molecule type" value="Genomic_DNA"/>
</dbReference>
<keyword evidence="3" id="KW-1185">Reference proteome</keyword>
<evidence type="ECO:0000313" key="3">
    <source>
        <dbReference type="Proteomes" id="UP000276133"/>
    </source>
</evidence>
<proteinExistence type="predicted"/>